<name>A0A432WYR7_9GAMM</name>
<evidence type="ECO:0000313" key="16">
    <source>
        <dbReference type="EMBL" id="RUO38831.1"/>
    </source>
</evidence>
<comment type="similarity">
    <text evidence="3 15">Belongs to the protein kinase superfamily. KdkA/RfaP family.</text>
</comment>
<dbReference type="InterPro" id="IPR022826">
    <property type="entry name" value="KDO_kinase"/>
</dbReference>
<sequence>MFSNTAVQNIRQGRQYFRVFNPPQLGSAEDWLNPKFWQQENAVVGQSKGRNTVWFVSDGHREFVLRHYYRGGLPGRLLTDQFIFTGIENTRSIAEFNLLLQMDVQNLPVPKPVAAMVCRSGMIYRASILIERIAGAQDVFQMLCSSALNAASWYQIGAMIGAFHGAGIYHSDLNCHNILWQETKGEGKPWLIDFDRCEVRQGHKWKSENIARLKRSLEKEQRLQPEFYWQESDWQTLLQGYQASNNAD</sequence>
<keyword evidence="5 15" id="KW-1003">Cell membrane</keyword>
<evidence type="ECO:0000256" key="5">
    <source>
        <dbReference type="ARBA" id="ARBA00022475"/>
    </source>
</evidence>
<comment type="pathway">
    <text evidence="2 15">Bacterial outer membrane biogenesis; LPS core biosynthesis.</text>
</comment>
<evidence type="ECO:0000256" key="8">
    <source>
        <dbReference type="ARBA" id="ARBA00022741"/>
    </source>
</evidence>
<dbReference type="GO" id="GO:0009244">
    <property type="term" value="P:lipopolysaccharide core region biosynthetic process"/>
    <property type="evidence" value="ECO:0007669"/>
    <property type="project" value="UniProtKB-UniRule"/>
</dbReference>
<comment type="catalytic activity">
    <reaction evidence="14 15">
        <text>an alpha-Kdo-(2-&gt;6)-lipid IVA + ATP = a 4-O-phospho-alpha-Kdo-(2-&gt;6)-lipid IVA + ADP + H(+)</text>
        <dbReference type="Rhea" id="RHEA:74271"/>
        <dbReference type="ChEBI" id="CHEBI:15378"/>
        <dbReference type="ChEBI" id="CHEBI:30616"/>
        <dbReference type="ChEBI" id="CHEBI:176428"/>
        <dbReference type="ChEBI" id="CHEBI:193140"/>
        <dbReference type="ChEBI" id="CHEBI:456216"/>
        <dbReference type="EC" id="2.7.1.166"/>
    </reaction>
</comment>
<keyword evidence="17" id="KW-1185">Reference proteome</keyword>
<evidence type="ECO:0000256" key="14">
    <source>
        <dbReference type="ARBA" id="ARBA00034417"/>
    </source>
</evidence>
<dbReference type="AlphaFoldDB" id="A0A432WYR7"/>
<reference evidence="17" key="1">
    <citation type="journal article" date="2018" name="Front. Microbiol.">
        <title>Genome-Based Analysis Reveals the Taxonomy and Diversity of the Family Idiomarinaceae.</title>
        <authorList>
            <person name="Liu Y."/>
            <person name="Lai Q."/>
            <person name="Shao Z."/>
        </authorList>
    </citation>
    <scope>NUCLEOTIDE SEQUENCE [LARGE SCALE GENOMIC DNA]</scope>
    <source>
        <strain evidence="17">AIS</strain>
    </source>
</reference>
<organism evidence="16 17">
    <name type="scientific">Aliidiomarina shirensis</name>
    <dbReference type="NCBI Taxonomy" id="1048642"/>
    <lineage>
        <taxon>Bacteria</taxon>
        <taxon>Pseudomonadati</taxon>
        <taxon>Pseudomonadota</taxon>
        <taxon>Gammaproteobacteria</taxon>
        <taxon>Alteromonadales</taxon>
        <taxon>Idiomarinaceae</taxon>
        <taxon>Aliidiomarina</taxon>
    </lineage>
</organism>
<dbReference type="GO" id="GO:0016773">
    <property type="term" value="F:phosphotransferase activity, alcohol group as acceptor"/>
    <property type="evidence" value="ECO:0007669"/>
    <property type="project" value="UniProtKB-UniRule"/>
</dbReference>
<keyword evidence="12 15" id="KW-0472">Membrane</keyword>
<keyword evidence="9 15" id="KW-0418">Kinase</keyword>
<comment type="function">
    <text evidence="15">Catalyzes the ATP-dependent phosphorylation of the 3-deoxy-D-manno-octulosonic acid (Kdo) residue in Kdo-lipid IV(A) at the 4-OH position.</text>
</comment>
<dbReference type="UniPathway" id="UPA00958"/>
<evidence type="ECO:0000256" key="11">
    <source>
        <dbReference type="ARBA" id="ARBA00022985"/>
    </source>
</evidence>
<evidence type="ECO:0000256" key="3">
    <source>
        <dbReference type="ARBA" id="ARBA00010327"/>
    </source>
</evidence>
<comment type="caution">
    <text evidence="16">The sequence shown here is derived from an EMBL/GenBank/DDBJ whole genome shotgun (WGS) entry which is preliminary data.</text>
</comment>
<dbReference type="EC" id="2.7.1.166" evidence="4 15"/>
<accession>A0A432WYR7</accession>
<evidence type="ECO:0000256" key="10">
    <source>
        <dbReference type="ARBA" id="ARBA00022840"/>
    </source>
</evidence>
<keyword evidence="10 15" id="KW-0067">ATP-binding</keyword>
<dbReference type="OrthoDB" id="6854449at2"/>
<keyword evidence="11 15" id="KW-0448">Lipopolysaccharide biosynthesis</keyword>
<dbReference type="Pfam" id="PF06293">
    <property type="entry name" value="Kdo"/>
    <property type="match status" value="1"/>
</dbReference>
<gene>
    <name evidence="15" type="primary">kdkA</name>
    <name evidence="16" type="ORF">CWE13_01120</name>
</gene>
<dbReference type="Gene3D" id="1.10.510.10">
    <property type="entry name" value="Transferase(Phosphotransferase) domain 1"/>
    <property type="match status" value="1"/>
</dbReference>
<evidence type="ECO:0000256" key="6">
    <source>
        <dbReference type="ARBA" id="ARBA00022519"/>
    </source>
</evidence>
<keyword evidence="6 15" id="KW-0997">Cell inner membrane</keyword>
<evidence type="ECO:0000256" key="12">
    <source>
        <dbReference type="ARBA" id="ARBA00023136"/>
    </source>
</evidence>
<evidence type="ECO:0000256" key="4">
    <source>
        <dbReference type="ARBA" id="ARBA00011988"/>
    </source>
</evidence>
<protein>
    <recommendedName>
        <fullName evidence="13 15">3-deoxy-D-manno-octulosonic acid kinase</fullName>
        <shortName evidence="15">Kdo kinase</shortName>
        <ecNumber evidence="4 15">2.7.1.166</ecNumber>
    </recommendedName>
</protein>
<evidence type="ECO:0000256" key="13">
    <source>
        <dbReference type="ARBA" id="ARBA00029511"/>
    </source>
</evidence>
<evidence type="ECO:0000256" key="9">
    <source>
        <dbReference type="ARBA" id="ARBA00022777"/>
    </source>
</evidence>
<dbReference type="GO" id="GO:0005524">
    <property type="term" value="F:ATP binding"/>
    <property type="evidence" value="ECO:0007669"/>
    <property type="project" value="UniProtKB-UniRule"/>
</dbReference>
<keyword evidence="8 15" id="KW-0547">Nucleotide-binding</keyword>
<dbReference type="GO" id="GO:0005886">
    <property type="term" value="C:plasma membrane"/>
    <property type="evidence" value="ECO:0007669"/>
    <property type="project" value="UniProtKB-SubCell"/>
</dbReference>
<evidence type="ECO:0000256" key="1">
    <source>
        <dbReference type="ARBA" id="ARBA00004515"/>
    </source>
</evidence>
<proteinExistence type="inferred from homology"/>
<dbReference type="InterPro" id="IPR011009">
    <property type="entry name" value="Kinase-like_dom_sf"/>
</dbReference>
<dbReference type="NCBIfam" id="NF002475">
    <property type="entry name" value="PRK01723.1"/>
    <property type="match status" value="1"/>
</dbReference>
<dbReference type="EMBL" id="PIPP01000001">
    <property type="protein sequence ID" value="RUO38831.1"/>
    <property type="molecule type" value="Genomic_DNA"/>
</dbReference>
<feature type="active site" evidence="15">
    <location>
        <position position="172"/>
    </location>
</feature>
<dbReference type="GO" id="GO:0016301">
    <property type="term" value="F:kinase activity"/>
    <property type="evidence" value="ECO:0007669"/>
    <property type="project" value="UniProtKB-KW"/>
</dbReference>
<comment type="subcellular location">
    <subcellularLocation>
        <location evidence="1 15">Cell inner membrane</location>
        <topology evidence="1 15">Peripheral membrane protein</topology>
        <orientation evidence="1 15">Cytoplasmic side</orientation>
    </subcellularLocation>
</comment>
<keyword evidence="7 15" id="KW-0808">Transferase</keyword>
<dbReference type="Proteomes" id="UP000286934">
    <property type="component" value="Unassembled WGS sequence"/>
</dbReference>
<dbReference type="HAMAP" id="MF_00521">
    <property type="entry name" value="KDO_kinase"/>
    <property type="match status" value="1"/>
</dbReference>
<evidence type="ECO:0000256" key="2">
    <source>
        <dbReference type="ARBA" id="ARBA00004713"/>
    </source>
</evidence>
<evidence type="ECO:0000256" key="15">
    <source>
        <dbReference type="HAMAP-Rule" id="MF_00521"/>
    </source>
</evidence>
<evidence type="ECO:0000256" key="7">
    <source>
        <dbReference type="ARBA" id="ARBA00022679"/>
    </source>
</evidence>
<evidence type="ECO:0000313" key="17">
    <source>
        <dbReference type="Proteomes" id="UP000286934"/>
    </source>
</evidence>
<dbReference type="SUPFAM" id="SSF56112">
    <property type="entry name" value="Protein kinase-like (PK-like)"/>
    <property type="match status" value="1"/>
</dbReference>